<dbReference type="PROSITE" id="PS50294">
    <property type="entry name" value="WD_REPEATS_REGION"/>
    <property type="match status" value="3"/>
</dbReference>
<accession>A0A813FZ70</accession>
<evidence type="ECO:0000313" key="5">
    <source>
        <dbReference type="EMBL" id="CAE8617635.1"/>
    </source>
</evidence>
<feature type="compositionally biased region" description="Low complexity" evidence="4">
    <location>
        <begin position="423"/>
        <end position="450"/>
    </location>
</feature>
<evidence type="ECO:0000313" key="6">
    <source>
        <dbReference type="Proteomes" id="UP000654075"/>
    </source>
</evidence>
<comment type="caution">
    <text evidence="5">The sequence shown here is derived from an EMBL/GenBank/DDBJ whole genome shotgun (WGS) entry which is preliminary data.</text>
</comment>
<keyword evidence="1 3" id="KW-0853">WD repeat</keyword>
<proteinExistence type="predicted"/>
<dbReference type="PANTHER" id="PTHR19848">
    <property type="entry name" value="WD40 REPEAT PROTEIN"/>
    <property type="match status" value="1"/>
</dbReference>
<dbReference type="InterPro" id="IPR020472">
    <property type="entry name" value="WD40_PAC1"/>
</dbReference>
<evidence type="ECO:0000256" key="3">
    <source>
        <dbReference type="PROSITE-ProRule" id="PRU00221"/>
    </source>
</evidence>
<dbReference type="PANTHER" id="PTHR19848:SF8">
    <property type="entry name" value="F-BOX AND WD REPEAT DOMAIN CONTAINING 7"/>
    <property type="match status" value="1"/>
</dbReference>
<dbReference type="PRINTS" id="PR00320">
    <property type="entry name" value="GPROTEINBRPT"/>
</dbReference>
<evidence type="ECO:0000256" key="1">
    <source>
        <dbReference type="ARBA" id="ARBA00022574"/>
    </source>
</evidence>
<dbReference type="OrthoDB" id="674604at2759"/>
<sequence>MGNGQLQRQVGEVWQDLSRKEERGYYRVWTVIPERPDRYHKQARFDKFRELPEATRPVWAVAVAEVNMILAAATAAVEVHLWDIQDMELKVTLKGHTGQVWDVKFSSNETTLASCSSDMTIRLWETSSGNPLGVLRGHSAGIRCLAFSYDGYLMSGDMDSNLCLWEAENPNPIKCWKAHEGNVHSLSFSKADPSMALSVGADGSVAAWFINREREESVLGGRFAGGDGSAVLSVATHPLDTGIVAVGNQDGGVWLWFFSPNAGIGEAEVTGHNRLRGHTMAVWFVEFAHSGCLLASGSSDCTVRVWDVSRVERPTLTAIFKAHDSWVRQVRFGGRLTKAGHSLVTCSTDGTCSIWAAPGRLKKLKPEARTTTRSRLEDSKQDSPSMAAVLDASSLGSDSALALTPLARPPPSPSDGLLADMGSSDPPAAALPMPSLAWQPRSAPAAGVPGIPLPPLPPPPPPAKGGAGLSGGSEFQTPPAAPRGAASSP</sequence>
<feature type="compositionally biased region" description="Basic and acidic residues" evidence="4">
    <location>
        <begin position="366"/>
        <end position="381"/>
    </location>
</feature>
<feature type="region of interest" description="Disordered" evidence="4">
    <location>
        <begin position="366"/>
        <end position="388"/>
    </location>
</feature>
<organism evidence="5 6">
    <name type="scientific">Polarella glacialis</name>
    <name type="common">Dinoflagellate</name>
    <dbReference type="NCBI Taxonomy" id="89957"/>
    <lineage>
        <taxon>Eukaryota</taxon>
        <taxon>Sar</taxon>
        <taxon>Alveolata</taxon>
        <taxon>Dinophyceae</taxon>
        <taxon>Suessiales</taxon>
        <taxon>Suessiaceae</taxon>
        <taxon>Polarella</taxon>
    </lineage>
</organism>
<reference evidence="5" key="1">
    <citation type="submission" date="2021-02" db="EMBL/GenBank/DDBJ databases">
        <authorList>
            <person name="Dougan E. K."/>
            <person name="Rhodes N."/>
            <person name="Thang M."/>
            <person name="Chan C."/>
        </authorList>
    </citation>
    <scope>NUCLEOTIDE SEQUENCE</scope>
</reference>
<protein>
    <submittedName>
        <fullName evidence="5">Uncharacterized protein</fullName>
    </submittedName>
</protein>
<dbReference type="PROSITE" id="PS00678">
    <property type="entry name" value="WD_REPEATS_1"/>
    <property type="match status" value="3"/>
</dbReference>
<dbReference type="Pfam" id="PF00400">
    <property type="entry name" value="WD40"/>
    <property type="match status" value="5"/>
</dbReference>
<gene>
    <name evidence="5" type="ORF">PGLA1383_LOCUS35296</name>
</gene>
<dbReference type="EMBL" id="CAJNNV010026234">
    <property type="protein sequence ID" value="CAE8617635.1"/>
    <property type="molecule type" value="Genomic_DNA"/>
</dbReference>
<evidence type="ECO:0000256" key="4">
    <source>
        <dbReference type="SAM" id="MobiDB-lite"/>
    </source>
</evidence>
<name>A0A813FZ70_POLGL</name>
<dbReference type="InterPro" id="IPR019775">
    <property type="entry name" value="WD40_repeat_CS"/>
</dbReference>
<feature type="compositionally biased region" description="Pro residues" evidence="4">
    <location>
        <begin position="451"/>
        <end position="463"/>
    </location>
</feature>
<dbReference type="AlphaFoldDB" id="A0A813FZ70"/>
<feature type="region of interest" description="Disordered" evidence="4">
    <location>
        <begin position="402"/>
        <end position="489"/>
    </location>
</feature>
<keyword evidence="6" id="KW-1185">Reference proteome</keyword>
<dbReference type="Gene3D" id="2.130.10.10">
    <property type="entry name" value="YVTN repeat-like/Quinoprotein amine dehydrogenase"/>
    <property type="match status" value="3"/>
</dbReference>
<dbReference type="SUPFAM" id="SSF50978">
    <property type="entry name" value="WD40 repeat-like"/>
    <property type="match status" value="1"/>
</dbReference>
<dbReference type="InterPro" id="IPR001680">
    <property type="entry name" value="WD40_rpt"/>
</dbReference>
<keyword evidence="2" id="KW-0677">Repeat</keyword>
<evidence type="ECO:0000256" key="2">
    <source>
        <dbReference type="ARBA" id="ARBA00022737"/>
    </source>
</evidence>
<feature type="repeat" description="WD" evidence="3">
    <location>
        <begin position="135"/>
        <end position="175"/>
    </location>
</feature>
<dbReference type="SMART" id="SM00320">
    <property type="entry name" value="WD40"/>
    <property type="match status" value="7"/>
</dbReference>
<dbReference type="PROSITE" id="PS50082">
    <property type="entry name" value="WD_REPEATS_2"/>
    <property type="match status" value="3"/>
</dbReference>
<dbReference type="InterPro" id="IPR015943">
    <property type="entry name" value="WD40/YVTN_repeat-like_dom_sf"/>
</dbReference>
<dbReference type="CDD" id="cd00200">
    <property type="entry name" value="WD40"/>
    <property type="match status" value="1"/>
</dbReference>
<feature type="repeat" description="WD" evidence="3">
    <location>
        <begin position="93"/>
        <end position="134"/>
    </location>
</feature>
<feature type="repeat" description="WD" evidence="3">
    <location>
        <begin position="275"/>
        <end position="316"/>
    </location>
</feature>
<dbReference type="Proteomes" id="UP000654075">
    <property type="component" value="Unassembled WGS sequence"/>
</dbReference>
<dbReference type="InterPro" id="IPR036322">
    <property type="entry name" value="WD40_repeat_dom_sf"/>
</dbReference>